<dbReference type="InterPro" id="IPR006015">
    <property type="entry name" value="Universal_stress_UspA"/>
</dbReference>
<accession>A0A6B0GIP3</accession>
<evidence type="ECO:0000313" key="3">
    <source>
        <dbReference type="EMBL" id="MWG34624.1"/>
    </source>
</evidence>
<dbReference type="PANTHER" id="PTHR46268">
    <property type="entry name" value="STRESS RESPONSE PROTEIN NHAX"/>
    <property type="match status" value="1"/>
</dbReference>
<keyword evidence="4" id="KW-1185">Reference proteome</keyword>
<sequence length="147" mass="15424">MYDRILAPTDGSDPATAAVRHALALARTTGATVHAVYVLDTRTGFLTVSKDEVRGALREVGEDAATTILNEVERLATDADVELVTEVVDGAPDQAILDYAADHDVDHIVVGTHGRTGLERRLLGSVTERVIGGASVPVTAVHGDDAD</sequence>
<protein>
    <submittedName>
        <fullName evidence="3">Universal stress protein</fullName>
    </submittedName>
</protein>
<feature type="domain" description="UspA" evidence="2">
    <location>
        <begin position="1"/>
        <end position="142"/>
    </location>
</feature>
<evidence type="ECO:0000256" key="1">
    <source>
        <dbReference type="ARBA" id="ARBA00008791"/>
    </source>
</evidence>
<dbReference type="PRINTS" id="PR01438">
    <property type="entry name" value="UNVRSLSTRESS"/>
</dbReference>
<dbReference type="InterPro" id="IPR006016">
    <property type="entry name" value="UspA"/>
</dbReference>
<dbReference type="RefSeq" id="WP_158204283.1">
    <property type="nucleotide sequence ID" value="NZ_WSZK01000015.1"/>
</dbReference>
<evidence type="ECO:0000259" key="2">
    <source>
        <dbReference type="Pfam" id="PF00582"/>
    </source>
</evidence>
<dbReference type="Proteomes" id="UP000451471">
    <property type="component" value="Unassembled WGS sequence"/>
</dbReference>
<organism evidence="3 4">
    <name type="scientific">Halomarina oriensis</name>
    <dbReference type="NCBI Taxonomy" id="671145"/>
    <lineage>
        <taxon>Archaea</taxon>
        <taxon>Methanobacteriati</taxon>
        <taxon>Methanobacteriota</taxon>
        <taxon>Stenosarchaea group</taxon>
        <taxon>Halobacteria</taxon>
        <taxon>Halobacteriales</taxon>
        <taxon>Natronomonadaceae</taxon>
        <taxon>Halomarina</taxon>
    </lineage>
</organism>
<dbReference type="OrthoDB" id="105697at2157"/>
<dbReference type="PANTHER" id="PTHR46268:SF6">
    <property type="entry name" value="UNIVERSAL STRESS PROTEIN UP12"/>
    <property type="match status" value="1"/>
</dbReference>
<gene>
    <name evidence="3" type="ORF">GQS65_09005</name>
</gene>
<comment type="caution">
    <text evidence="3">The sequence shown here is derived from an EMBL/GenBank/DDBJ whole genome shotgun (WGS) entry which is preliminary data.</text>
</comment>
<dbReference type="InterPro" id="IPR014729">
    <property type="entry name" value="Rossmann-like_a/b/a_fold"/>
</dbReference>
<proteinExistence type="inferred from homology"/>
<comment type="similarity">
    <text evidence="1">Belongs to the universal stress protein A family.</text>
</comment>
<dbReference type="Pfam" id="PF00582">
    <property type="entry name" value="Usp"/>
    <property type="match status" value="1"/>
</dbReference>
<reference evidence="3 4" key="1">
    <citation type="submission" date="2019-12" db="EMBL/GenBank/DDBJ databases">
        <title>Halocatena pleomorpha gen. nov. sp. nov., an extremely halophilic archaeon of family Halobacteriaceae isolated from saltpan soil.</title>
        <authorList>
            <person name="Pal Y."/>
            <person name="Verma A."/>
            <person name="Krishnamurthi S."/>
            <person name="Kumar P."/>
        </authorList>
    </citation>
    <scope>NUCLEOTIDE SEQUENCE [LARGE SCALE GENOMIC DNA]</scope>
    <source>
        <strain evidence="3 4">JCM 16495</strain>
    </source>
</reference>
<dbReference type="SUPFAM" id="SSF52402">
    <property type="entry name" value="Adenine nucleotide alpha hydrolases-like"/>
    <property type="match status" value="1"/>
</dbReference>
<dbReference type="EMBL" id="WSZK01000015">
    <property type="protein sequence ID" value="MWG34624.1"/>
    <property type="molecule type" value="Genomic_DNA"/>
</dbReference>
<evidence type="ECO:0000313" key="4">
    <source>
        <dbReference type="Proteomes" id="UP000451471"/>
    </source>
</evidence>
<name>A0A6B0GIP3_9EURY</name>
<dbReference type="Gene3D" id="3.40.50.620">
    <property type="entry name" value="HUPs"/>
    <property type="match status" value="1"/>
</dbReference>
<dbReference type="AlphaFoldDB" id="A0A6B0GIP3"/>
<dbReference type="CDD" id="cd00293">
    <property type="entry name" value="USP-like"/>
    <property type="match status" value="1"/>
</dbReference>